<feature type="domain" description="USP" evidence="12">
    <location>
        <begin position="1"/>
        <end position="131"/>
    </location>
</feature>
<dbReference type="InterPro" id="IPR045578">
    <property type="entry name" value="USP47_C"/>
</dbReference>
<dbReference type="InterPro" id="IPR018200">
    <property type="entry name" value="USP_CS"/>
</dbReference>
<dbReference type="InterPro" id="IPR000626">
    <property type="entry name" value="Ubiquitin-like_dom"/>
</dbReference>
<dbReference type="Pfam" id="PF14560">
    <property type="entry name" value="Ubiquitin_2"/>
    <property type="match status" value="1"/>
</dbReference>
<evidence type="ECO:0000256" key="1">
    <source>
        <dbReference type="ARBA" id="ARBA00000707"/>
    </source>
</evidence>
<feature type="compositionally biased region" description="Basic and acidic residues" evidence="11">
    <location>
        <begin position="496"/>
        <end position="506"/>
    </location>
</feature>
<dbReference type="GO" id="GO:0016579">
    <property type="term" value="P:protein deubiquitination"/>
    <property type="evidence" value="ECO:0007669"/>
    <property type="project" value="InterPro"/>
</dbReference>
<evidence type="ECO:0000313" key="14">
    <source>
        <dbReference type="Proteomes" id="UP000537747"/>
    </source>
</evidence>
<dbReference type="PROSITE" id="PS50235">
    <property type="entry name" value="USP_3"/>
    <property type="match status" value="1"/>
</dbReference>
<dbReference type="PANTHER" id="PTHR24006">
    <property type="entry name" value="UBIQUITIN CARBOXYL-TERMINAL HYDROLASE"/>
    <property type="match status" value="1"/>
</dbReference>
<keyword evidence="6" id="KW-0788">Thiol protease</keyword>
<accession>A0A7L2S4F1</accession>
<evidence type="ECO:0000256" key="10">
    <source>
        <dbReference type="ARBA" id="ARBA00032453"/>
    </source>
</evidence>
<dbReference type="OrthoDB" id="289038at2759"/>
<dbReference type="Pfam" id="PF19718">
    <property type="entry name" value="USP47_C"/>
    <property type="match status" value="1"/>
</dbReference>
<keyword evidence="4" id="KW-0833">Ubl conjugation pathway</keyword>
<dbReference type="AlphaFoldDB" id="A0A7L2S4F1"/>
<evidence type="ECO:0000256" key="2">
    <source>
        <dbReference type="ARBA" id="ARBA00012759"/>
    </source>
</evidence>
<feature type="compositionally biased region" description="Acidic residues" evidence="11">
    <location>
        <begin position="563"/>
        <end position="576"/>
    </location>
</feature>
<evidence type="ECO:0000256" key="5">
    <source>
        <dbReference type="ARBA" id="ARBA00022801"/>
    </source>
</evidence>
<dbReference type="InterPro" id="IPR001394">
    <property type="entry name" value="Peptidase_C19_UCH"/>
</dbReference>
<dbReference type="GO" id="GO:0004843">
    <property type="term" value="F:cysteine-type deubiquitinase activity"/>
    <property type="evidence" value="ECO:0007669"/>
    <property type="project" value="UniProtKB-EC"/>
</dbReference>
<dbReference type="GO" id="GO:0005829">
    <property type="term" value="C:cytosol"/>
    <property type="evidence" value="ECO:0007669"/>
    <property type="project" value="TreeGrafter"/>
</dbReference>
<feature type="non-terminal residue" evidence="13">
    <location>
        <position position="1"/>
    </location>
</feature>
<evidence type="ECO:0000256" key="9">
    <source>
        <dbReference type="ARBA" id="ARBA00030277"/>
    </source>
</evidence>
<feature type="compositionally biased region" description="Low complexity" evidence="11">
    <location>
        <begin position="509"/>
        <end position="525"/>
    </location>
</feature>
<keyword evidence="3" id="KW-0645">Protease</keyword>
<dbReference type="PANTHER" id="PTHR24006:SF702">
    <property type="entry name" value="UBIQUITIN CARBOXYL-TERMINAL HYDROLASE 47"/>
    <property type="match status" value="1"/>
</dbReference>
<feature type="region of interest" description="Disordered" evidence="11">
    <location>
        <begin position="1"/>
        <end position="33"/>
    </location>
</feature>
<organism evidence="13 14">
    <name type="scientific">Mystacornis crossleyi</name>
    <dbReference type="NCBI Taxonomy" id="98133"/>
    <lineage>
        <taxon>Eukaryota</taxon>
        <taxon>Metazoa</taxon>
        <taxon>Chordata</taxon>
        <taxon>Craniata</taxon>
        <taxon>Vertebrata</taxon>
        <taxon>Euteleostomi</taxon>
        <taxon>Archelosauria</taxon>
        <taxon>Archosauria</taxon>
        <taxon>Dinosauria</taxon>
        <taxon>Saurischia</taxon>
        <taxon>Theropoda</taxon>
        <taxon>Coelurosauria</taxon>
        <taxon>Aves</taxon>
        <taxon>Neognathae</taxon>
        <taxon>Neoaves</taxon>
        <taxon>Telluraves</taxon>
        <taxon>Australaves</taxon>
        <taxon>Passeriformes</taxon>
        <taxon>Sylvioidea</taxon>
        <taxon>Timaliidae</taxon>
        <taxon>Mystacornis</taxon>
    </lineage>
</organism>
<reference evidence="13 14" key="1">
    <citation type="submission" date="2019-09" db="EMBL/GenBank/DDBJ databases">
        <title>Bird 10,000 Genomes (B10K) Project - Family phase.</title>
        <authorList>
            <person name="Zhang G."/>
        </authorList>
    </citation>
    <scope>NUCLEOTIDE SEQUENCE [LARGE SCALE GENOMIC DNA]</scope>
    <source>
        <strain evidence="13">B10K-DU-002-82</strain>
    </source>
</reference>
<dbReference type="InterPro" id="IPR028889">
    <property type="entry name" value="USP"/>
</dbReference>
<evidence type="ECO:0000256" key="8">
    <source>
        <dbReference type="ARBA" id="ARBA00029910"/>
    </source>
</evidence>
<evidence type="ECO:0000256" key="3">
    <source>
        <dbReference type="ARBA" id="ARBA00022670"/>
    </source>
</evidence>
<feature type="region of interest" description="Disordered" evidence="11">
    <location>
        <begin position="434"/>
        <end position="525"/>
    </location>
</feature>
<dbReference type="EMBL" id="VYZQ01011887">
    <property type="protein sequence ID" value="NXS16371.1"/>
    <property type="molecule type" value="Genomic_DNA"/>
</dbReference>
<feature type="compositionally biased region" description="Polar residues" evidence="11">
    <location>
        <begin position="484"/>
        <end position="494"/>
    </location>
</feature>
<keyword evidence="5 13" id="KW-0378">Hydrolase</keyword>
<dbReference type="GO" id="GO:0006508">
    <property type="term" value="P:proteolysis"/>
    <property type="evidence" value="ECO:0007669"/>
    <property type="project" value="UniProtKB-KW"/>
</dbReference>
<dbReference type="CDD" id="cd17039">
    <property type="entry name" value="Ubl_ubiquitin_like"/>
    <property type="match status" value="1"/>
</dbReference>
<evidence type="ECO:0000256" key="6">
    <source>
        <dbReference type="ARBA" id="ARBA00022807"/>
    </source>
</evidence>
<dbReference type="EC" id="3.4.19.12" evidence="2"/>
<evidence type="ECO:0000256" key="4">
    <source>
        <dbReference type="ARBA" id="ARBA00022786"/>
    </source>
</evidence>
<evidence type="ECO:0000256" key="11">
    <source>
        <dbReference type="SAM" id="MobiDB-lite"/>
    </source>
</evidence>
<comment type="caution">
    <text evidence="13">The sequence shown here is derived from an EMBL/GenBank/DDBJ whole genome shotgun (WGS) entry which is preliminary data.</text>
</comment>
<keyword evidence="14" id="KW-1185">Reference proteome</keyword>
<comment type="catalytic activity">
    <reaction evidence="1">
        <text>Thiol-dependent hydrolysis of ester, thioester, amide, peptide and isopeptide bonds formed by the C-terminal Gly of ubiquitin (a 76-residue protein attached to proteins as an intracellular targeting signal).</text>
        <dbReference type="EC" id="3.4.19.12"/>
    </reaction>
</comment>
<evidence type="ECO:0000259" key="12">
    <source>
        <dbReference type="PROSITE" id="PS50235"/>
    </source>
</evidence>
<dbReference type="Pfam" id="PF00443">
    <property type="entry name" value="UCH"/>
    <property type="match status" value="1"/>
</dbReference>
<dbReference type="InterPro" id="IPR038765">
    <property type="entry name" value="Papain-like_cys_pep_sf"/>
</dbReference>
<protein>
    <recommendedName>
        <fullName evidence="7">Ubiquitin carboxyl-terminal hydrolase 47</fullName>
        <ecNumber evidence="2">3.4.19.12</ecNumber>
    </recommendedName>
    <alternativeName>
        <fullName evidence="9">Deubiquitinating enzyme 47</fullName>
    </alternativeName>
    <alternativeName>
        <fullName evidence="8">Ubiquitin thioesterase 47</fullName>
    </alternativeName>
    <alternativeName>
        <fullName evidence="10">Ubiquitin-specific-processing protease 47</fullName>
    </alternativeName>
</protein>
<name>A0A7L2S4F1_9PASS</name>
<dbReference type="PROSITE" id="PS00973">
    <property type="entry name" value="USP_2"/>
    <property type="match status" value="1"/>
</dbReference>
<dbReference type="GO" id="GO:0005634">
    <property type="term" value="C:nucleus"/>
    <property type="evidence" value="ECO:0007669"/>
    <property type="project" value="TreeGrafter"/>
</dbReference>
<feature type="compositionally biased region" description="Low complexity" evidence="11">
    <location>
        <begin position="436"/>
        <end position="446"/>
    </location>
</feature>
<evidence type="ECO:0000256" key="7">
    <source>
        <dbReference type="ARBA" id="ARBA00026136"/>
    </source>
</evidence>
<gene>
    <name evidence="13" type="primary">Usp47_0</name>
    <name evidence="13" type="ORF">MYSCRO_R05882</name>
</gene>
<dbReference type="InterPro" id="IPR050164">
    <property type="entry name" value="Peptidase_C19"/>
</dbReference>
<proteinExistence type="predicted"/>
<sequence>YVHVIFKKSPQTESCTDSGAENEGSCHSDQMSNDFSNDDGVDEGICLESNSAAERISKAGSEKSSLLYELFSVMVHSGSAAGGHYYACIKSFSDDQWYSFNDQHVSKVKIAGFRILPSVHVKNILCFEKCICRFVTGQTVLLNLSSWCRCSRCHPWVLLQSRTCVFFSKKILLCKHTFLFFIHCKMEEQITLELFLELMDLEEAVPLDCCRLVKYDEFHDYLERSYEGEEDTPMGLLLGGVKSTYMFDLLLETRRPDQIFQCYKPGEVMVKVHVVDLKTESVAPPISVRAYLNQTVSEFKQLISKATHLPADTMRVVLERCYNDLRLLNVSSKTLKAEGFFRSNKVFIESSESLDRHVTYTDSQLWKLLDRHANTIRLYVSLPEQAPASQLRRALYQKSSGGAGNLDEPCERVKGPVGNMKSVEAILEESTEKLKSLSLQQQQQQEGDNGDSSKSTEASDFENIESPLNEIDSSASAENRELENQIQISDPENLQSEERSDSDVNNDRSTSSVDSDILSSSHSSDTLCNVDNAPLPLANGLDSHSITSSRRSKAHQGKKETWDTAEEDSGTDSEYDESGKSRGEAQYMYFKSEPYTAEEGSGEGQKWLMVHVDKRITLSAFKQHLEPFVGVPSSHFKVFRVYASNQEFESVRLNETLSSFSDDNKITIRLGRALKKGEYRVKVYQLLVNEPEPCKFLLDAVFAKGMTVRQSKEELLPQLREQCGLDLTIDRFRLRKKTWKNPGTVFLDYHIYEEDINISSNWEVFLEILDGVEKMKSMSQLAVLSRRWRPSEMKLDSFQEVVLESSSVEELKEKLSEISGIPLENIEFAKGRGTFPCDISILEIHQDLDWNPKVSTLNVWPLYICDDGAVIFYRDKTEELMELTDEQRNELMKKESSRLQKTGHRVTYSPRKEKALKIYLDGAPNKDLTQD</sequence>
<feature type="region of interest" description="Disordered" evidence="11">
    <location>
        <begin position="539"/>
        <end position="581"/>
    </location>
</feature>
<dbReference type="SUPFAM" id="SSF54001">
    <property type="entry name" value="Cysteine proteinases"/>
    <property type="match status" value="1"/>
</dbReference>
<evidence type="ECO:0000313" key="13">
    <source>
        <dbReference type="EMBL" id="NXS16371.1"/>
    </source>
</evidence>
<dbReference type="Proteomes" id="UP000537747">
    <property type="component" value="Unassembled WGS sequence"/>
</dbReference>
<dbReference type="Gene3D" id="3.90.70.10">
    <property type="entry name" value="Cysteine proteinases"/>
    <property type="match status" value="1"/>
</dbReference>
<feature type="non-terminal residue" evidence="13">
    <location>
        <position position="931"/>
    </location>
</feature>
<feature type="compositionally biased region" description="Polar residues" evidence="11">
    <location>
        <begin position="9"/>
        <end position="33"/>
    </location>
</feature>